<dbReference type="EC" id="2.7.13.3" evidence="2"/>
<dbReference type="InterPro" id="IPR036097">
    <property type="entry name" value="HisK_dim/P_sf"/>
</dbReference>
<dbReference type="InterPro" id="IPR011006">
    <property type="entry name" value="CheY-like_superfamily"/>
</dbReference>
<dbReference type="Gene3D" id="3.30.565.10">
    <property type="entry name" value="Histidine kinase-like ATPase, C-terminal domain"/>
    <property type="match status" value="1"/>
</dbReference>
<dbReference type="EMBL" id="CAJHCP010000010">
    <property type="protein sequence ID" value="CAD6549308.1"/>
    <property type="molecule type" value="Genomic_DNA"/>
</dbReference>
<feature type="domain" description="Histidine kinase" evidence="6">
    <location>
        <begin position="381"/>
        <end position="598"/>
    </location>
</feature>
<feature type="modified residue" description="4-aspartylphosphate" evidence="3">
    <location>
        <position position="681"/>
    </location>
</feature>
<accession>A0ABN7I6W7</accession>
<dbReference type="Gene3D" id="1.10.287.130">
    <property type="match status" value="1"/>
</dbReference>
<name>A0ABN7I6W7_9BURK</name>
<dbReference type="Gene3D" id="3.40.50.2300">
    <property type="match status" value="1"/>
</dbReference>
<dbReference type="CDD" id="cd12914">
    <property type="entry name" value="PDC1_DGC_like"/>
    <property type="match status" value="1"/>
</dbReference>
<keyword evidence="5" id="KW-0812">Transmembrane</keyword>
<keyword evidence="3" id="KW-0597">Phosphoprotein</keyword>
<dbReference type="Gene3D" id="3.30.450.20">
    <property type="entry name" value="PAS domain"/>
    <property type="match status" value="2"/>
</dbReference>
<keyword evidence="5" id="KW-0472">Membrane</keyword>
<evidence type="ECO:0000256" key="1">
    <source>
        <dbReference type="ARBA" id="ARBA00000085"/>
    </source>
</evidence>
<dbReference type="PROSITE" id="PS50109">
    <property type="entry name" value="HIS_KIN"/>
    <property type="match status" value="1"/>
</dbReference>
<feature type="transmembrane region" description="Helical" evidence="5">
    <location>
        <begin position="319"/>
        <end position="339"/>
    </location>
</feature>
<dbReference type="GO" id="GO:0004673">
    <property type="term" value="F:protein histidine kinase activity"/>
    <property type="evidence" value="ECO:0007669"/>
    <property type="project" value="UniProtKB-EC"/>
</dbReference>
<evidence type="ECO:0000313" key="9">
    <source>
        <dbReference type="Proteomes" id="UP000598032"/>
    </source>
</evidence>
<dbReference type="InterPro" id="IPR036890">
    <property type="entry name" value="HATPase_C_sf"/>
</dbReference>
<dbReference type="PRINTS" id="PR00344">
    <property type="entry name" value="BCTRLSENSOR"/>
</dbReference>
<keyword evidence="5" id="KW-1133">Transmembrane helix</keyword>
<keyword evidence="9" id="KW-1185">Reference proteome</keyword>
<feature type="compositionally biased region" description="Polar residues" evidence="4">
    <location>
        <begin position="10"/>
        <end position="23"/>
    </location>
</feature>
<dbReference type="SUPFAM" id="SSF55874">
    <property type="entry name" value="ATPase domain of HSP90 chaperone/DNA topoisomerase II/histidine kinase"/>
    <property type="match status" value="1"/>
</dbReference>
<gene>
    <name evidence="8" type="primary">rcsC_17</name>
    <name evidence="8" type="ORF">LMG28140_04742</name>
</gene>
<dbReference type="CDD" id="cd12915">
    <property type="entry name" value="PDC2_DGC_like"/>
    <property type="match status" value="1"/>
</dbReference>
<sequence length="760" mass="82818">MTPDRFEPPSANSLSAPPQSGASFPSVPEQNFHVRRITLIALLIAAVVLPCVYVAAMALSDLRTREADATDMTLRTVRVAEEHALKVFDMNESLDARIIELTEGLDDDGIRAREAEIHDKLRTMGGGYPQVAAVSIFGREGALLASSRFFPSPVVSIDGRDDFVGIRSGRELENVSKVMTGHVAGEQVFNMGVQRKAADGSFAGMVSVALRPSYFDAFYRELLGGNDSTPMIMSLVRTDGALLAHFPNRPRQPAVMASNTPFAEAVAQGRRSGVVRMRSNVDDGDLIVAFRRVGSYPVYVLCGYRTSAIWAAWYRHLSVLILSMFMPSIALWCVIWLSLRRLGAEEEAWERWQAEASMRRSIESAYRQSRKMEALGTLVGSVAHDFNNLLMILSANVQIARRRGVTGFDRELSAMERALKSGQSLTRQLLGVARKQPLRTETLFLDRWLPTCRELLRASLGAKVSLVMDIGAQTWPIRADVAELELALINVAVNARDAMVSGGRFTVRGSNIVFRHEDGFPLTGEFVQLSLEDTGVGMASDVLARAFEPLFTTKPKGMGTGLGLPQVFAFCESSGGLAAIDSAVGAGTSVRLYLPRAADEPEAAVPVEAVTEESSAPHGLRILLVEDNEEVAAGTEALLQMMGHQVTCVFNADTALRLFDDAHAKQARTGEPLPFDLVLSDIHMPGALNGIDLAEKVLAFDTKLPVILVTGYAEELDRARRVDVRVLSKPFDIGLLEKLLETIQRDVAQSGTNPATHPAD</sequence>
<dbReference type="Pfam" id="PF00072">
    <property type="entry name" value="Response_reg"/>
    <property type="match status" value="1"/>
</dbReference>
<evidence type="ECO:0000256" key="4">
    <source>
        <dbReference type="SAM" id="MobiDB-lite"/>
    </source>
</evidence>
<reference evidence="8 9" key="1">
    <citation type="submission" date="2020-10" db="EMBL/GenBank/DDBJ databases">
        <authorList>
            <person name="Peeters C."/>
        </authorList>
    </citation>
    <scope>NUCLEOTIDE SEQUENCE [LARGE SCALE GENOMIC DNA]</scope>
    <source>
        <strain evidence="8 9">LMG 28140</strain>
    </source>
</reference>
<dbReference type="SUPFAM" id="SSF52172">
    <property type="entry name" value="CheY-like"/>
    <property type="match status" value="1"/>
</dbReference>
<dbReference type="PROSITE" id="PS50110">
    <property type="entry name" value="RESPONSE_REGULATORY"/>
    <property type="match status" value="1"/>
</dbReference>
<dbReference type="InterPro" id="IPR003594">
    <property type="entry name" value="HATPase_dom"/>
</dbReference>
<dbReference type="SMART" id="SM00448">
    <property type="entry name" value="REC"/>
    <property type="match status" value="1"/>
</dbReference>
<dbReference type="InterPro" id="IPR005467">
    <property type="entry name" value="His_kinase_dom"/>
</dbReference>
<dbReference type="SUPFAM" id="SSF47384">
    <property type="entry name" value="Homodimeric domain of signal transducing histidine kinase"/>
    <property type="match status" value="1"/>
</dbReference>
<feature type="domain" description="Response regulatory" evidence="7">
    <location>
        <begin position="621"/>
        <end position="744"/>
    </location>
</feature>
<protein>
    <recommendedName>
        <fullName evidence="2">histidine kinase</fullName>
        <ecNumber evidence="2">2.7.13.3</ecNumber>
    </recommendedName>
</protein>
<dbReference type="PANTHER" id="PTHR43065:SF49">
    <property type="entry name" value="HISTIDINE KINASE"/>
    <property type="match status" value="1"/>
</dbReference>
<dbReference type="InterPro" id="IPR004358">
    <property type="entry name" value="Sig_transdc_His_kin-like_C"/>
</dbReference>
<comment type="catalytic activity">
    <reaction evidence="1">
        <text>ATP + protein L-histidine = ADP + protein N-phospho-L-histidine.</text>
        <dbReference type="EC" id="2.7.13.3"/>
    </reaction>
</comment>
<dbReference type="Pfam" id="PF02518">
    <property type="entry name" value="HATPase_c"/>
    <property type="match status" value="1"/>
</dbReference>
<evidence type="ECO:0000256" key="2">
    <source>
        <dbReference type="ARBA" id="ARBA00012438"/>
    </source>
</evidence>
<evidence type="ECO:0000313" key="8">
    <source>
        <dbReference type="EMBL" id="CAD6549308.1"/>
    </source>
</evidence>
<dbReference type="PANTHER" id="PTHR43065">
    <property type="entry name" value="SENSOR HISTIDINE KINASE"/>
    <property type="match status" value="1"/>
</dbReference>
<evidence type="ECO:0000259" key="6">
    <source>
        <dbReference type="PROSITE" id="PS50109"/>
    </source>
</evidence>
<dbReference type="InterPro" id="IPR001789">
    <property type="entry name" value="Sig_transdc_resp-reg_receiver"/>
</dbReference>
<keyword evidence="8" id="KW-0808">Transferase</keyword>
<evidence type="ECO:0000259" key="7">
    <source>
        <dbReference type="PROSITE" id="PS50110"/>
    </source>
</evidence>
<evidence type="ECO:0000256" key="3">
    <source>
        <dbReference type="PROSITE-ProRule" id="PRU00169"/>
    </source>
</evidence>
<organism evidence="8 9">
    <name type="scientific">Paraburkholderia metrosideri</name>
    <dbReference type="NCBI Taxonomy" id="580937"/>
    <lineage>
        <taxon>Bacteria</taxon>
        <taxon>Pseudomonadati</taxon>
        <taxon>Pseudomonadota</taxon>
        <taxon>Betaproteobacteria</taxon>
        <taxon>Burkholderiales</taxon>
        <taxon>Burkholderiaceae</taxon>
        <taxon>Paraburkholderia</taxon>
    </lineage>
</organism>
<dbReference type="RefSeq" id="WP_201644698.1">
    <property type="nucleotide sequence ID" value="NZ_CAJHCP010000010.1"/>
</dbReference>
<dbReference type="SMART" id="SM00387">
    <property type="entry name" value="HATPase_c"/>
    <property type="match status" value="1"/>
</dbReference>
<feature type="transmembrane region" description="Helical" evidence="5">
    <location>
        <begin position="37"/>
        <end position="56"/>
    </location>
</feature>
<evidence type="ECO:0000256" key="5">
    <source>
        <dbReference type="SAM" id="Phobius"/>
    </source>
</evidence>
<feature type="region of interest" description="Disordered" evidence="4">
    <location>
        <begin position="1"/>
        <end position="24"/>
    </location>
</feature>
<comment type="caution">
    <text evidence="8">The sequence shown here is derived from an EMBL/GenBank/DDBJ whole genome shotgun (WGS) entry which is preliminary data.</text>
</comment>
<keyword evidence="8" id="KW-0418">Kinase</keyword>
<dbReference type="Proteomes" id="UP000598032">
    <property type="component" value="Unassembled WGS sequence"/>
</dbReference>
<proteinExistence type="predicted"/>